<accession>X1T1R8</accession>
<protein>
    <submittedName>
        <fullName evidence="1">Uncharacterized protein</fullName>
    </submittedName>
</protein>
<comment type="caution">
    <text evidence="1">The sequence shown here is derived from an EMBL/GenBank/DDBJ whole genome shotgun (WGS) entry which is preliminary data.</text>
</comment>
<feature type="non-terminal residue" evidence="1">
    <location>
        <position position="161"/>
    </location>
</feature>
<organism evidence="1">
    <name type="scientific">marine sediment metagenome</name>
    <dbReference type="NCBI Taxonomy" id="412755"/>
    <lineage>
        <taxon>unclassified sequences</taxon>
        <taxon>metagenomes</taxon>
        <taxon>ecological metagenomes</taxon>
    </lineage>
</organism>
<dbReference type="EMBL" id="BARW01025077">
    <property type="protein sequence ID" value="GAI99272.1"/>
    <property type="molecule type" value="Genomic_DNA"/>
</dbReference>
<sequence>MTVYINGVASIDYPEKLKSYTAADRWVIPGWFAYSTMNTVMGQGVLYYIPIFVPETTTYIGIGIFVGVSAAGKLARLGIYEWDNGSPGALILDAGTVSVGTALGKAIIIAQTLPRGYYFLAIVSDGTPQLRAQDLGDGCVTPVDGFQEGNNLIYDVTLLTV</sequence>
<reference evidence="1" key="1">
    <citation type="journal article" date="2014" name="Front. Microbiol.">
        <title>High frequency of phylogenetically diverse reductive dehalogenase-homologous genes in deep subseafloor sedimentary metagenomes.</title>
        <authorList>
            <person name="Kawai M."/>
            <person name="Futagami T."/>
            <person name="Toyoda A."/>
            <person name="Takaki Y."/>
            <person name="Nishi S."/>
            <person name="Hori S."/>
            <person name="Arai W."/>
            <person name="Tsubouchi T."/>
            <person name="Morono Y."/>
            <person name="Uchiyama I."/>
            <person name="Ito T."/>
            <person name="Fujiyama A."/>
            <person name="Inagaki F."/>
            <person name="Takami H."/>
        </authorList>
    </citation>
    <scope>NUCLEOTIDE SEQUENCE</scope>
    <source>
        <strain evidence="1">Expedition CK06-06</strain>
    </source>
</reference>
<evidence type="ECO:0000313" key="1">
    <source>
        <dbReference type="EMBL" id="GAI99272.1"/>
    </source>
</evidence>
<proteinExistence type="predicted"/>
<name>X1T1R8_9ZZZZ</name>
<dbReference type="AlphaFoldDB" id="X1T1R8"/>
<gene>
    <name evidence="1" type="ORF">S12H4_41201</name>
</gene>